<accession>A0ABP8FTB5</accession>
<keyword evidence="5" id="KW-0472">Membrane</keyword>
<keyword evidence="4" id="KW-0812">Transmembrane</keyword>
<dbReference type="Pfam" id="PF25183">
    <property type="entry name" value="OMP_b-brl_4"/>
    <property type="match status" value="1"/>
</dbReference>
<keyword evidence="9" id="KW-1185">Reference proteome</keyword>
<dbReference type="Pfam" id="PF13620">
    <property type="entry name" value="CarboxypepD_reg"/>
    <property type="match status" value="1"/>
</dbReference>
<evidence type="ECO:0000256" key="4">
    <source>
        <dbReference type="ARBA" id="ARBA00022692"/>
    </source>
</evidence>
<sequence length="1082" mass="120558">MPGLLFAQATKSSIAGIIYDENKIPVEGASIKLIYQPGNTQYGCASNKTGRFYLPDVKPGGPYELTITGTGYSPYVKKELYLYLDDPVTLSIVLGGAKNTLSEVLIKAPPGKYSRLSTGQTGPEFKAGRTELSTLPAIKRSINEFVRLMPQAFGPAVAGGNYRQNFITIDGSEFNNNFGVGENLPGNGAQPISLDAIDQLSVNVAPYNTIWESGFIGSTINILTRSGSNRTEASVYTFFRNQNSYGYKAGNDRFEKRDINYNQFGFRLGGPLVKNKLFYFISAEFEREVYDPQQLVAASAGVPYGSNSNIARPSETDLNTIRDYLQNTYHYDAGPYNDYNFENRSMRLLARFDWNIAPNNTFSIRYNQLNSSRPELVNGSRSPLTAYPAGLGRRNMNALTFSNANFSTLSNFYSLAAEWNVKLKSTLAATVRASYTRQYEPRESESAIFPFVDILKDGTPYTSFGYEPFTYANSRDVNLTSLTSYLNWNYYKNNWLFGLQTDYSRTKNSYMPFGTGYYTFASWDDFVNGARPVDYAMTYSIVPGKQQPSYSFNYMNLALFAQDNIIVNKNLNITAGLRLDLPFFPEPLAENQAIANLTFAGGQRLHTSQLPKASVLFSPRVGFRLQLNDSWRLRGGSGIFTGRIPFVWIISQARYSGVFQVTQTWQGQGNTPGSFNPDPQAYAPKDLPAAGATIPSVTSVLSRDFKMPQTWKTSLALDVKLPAGITGTIDALYNKDIYAIVFKDVNLNNPQRLNIEGYPDKRLVYPAANSKKFINPLNGLNMPDAAGNSPFNAVLVSNSSQGYYWSLTGQLEKKFAGLTVSAAYIRSMAKNYNDGDGDQTLSALNATPSVNGINQLALGYAGYVSPQRVVASFMYNKPYLKKFKLGIGLVYQGAIDGRFSYTYAQDFTHDGTNKSLIYIPKDASEITFVPIVSGKTRSVLYTAQQQSDAFFKYVAQDDYLRKHKGAYAERNGAVLPWRNQVDLRLTHDFYFYHKSSRHTLQLTWDVFNFGNLLNANWGLKKQVNAGAILIPANLPQVQPNGNIKPVFQLATVGSELVNKTFRNDVSTNSTYAMQFGVRYLFQ</sequence>
<dbReference type="SUPFAM" id="SSF49464">
    <property type="entry name" value="Carboxypeptidase regulatory domain-like"/>
    <property type="match status" value="1"/>
</dbReference>
<evidence type="ECO:0000256" key="2">
    <source>
        <dbReference type="ARBA" id="ARBA00022448"/>
    </source>
</evidence>
<dbReference type="SUPFAM" id="SSF56935">
    <property type="entry name" value="Porins"/>
    <property type="match status" value="1"/>
</dbReference>
<evidence type="ECO:0000256" key="1">
    <source>
        <dbReference type="ARBA" id="ARBA00004571"/>
    </source>
</evidence>
<dbReference type="InterPro" id="IPR036942">
    <property type="entry name" value="Beta-barrel_TonB_sf"/>
</dbReference>
<comment type="subcellular location">
    <subcellularLocation>
        <location evidence="1">Cell outer membrane</location>
        <topology evidence="1">Multi-pass membrane protein</topology>
    </subcellularLocation>
</comment>
<dbReference type="PANTHER" id="PTHR30069">
    <property type="entry name" value="TONB-DEPENDENT OUTER MEMBRANE RECEPTOR"/>
    <property type="match status" value="1"/>
</dbReference>
<dbReference type="Gene3D" id="2.40.170.20">
    <property type="entry name" value="TonB-dependent receptor, beta-barrel domain"/>
    <property type="match status" value="1"/>
</dbReference>
<dbReference type="InterPro" id="IPR008969">
    <property type="entry name" value="CarboxyPept-like_regulatory"/>
</dbReference>
<protein>
    <submittedName>
        <fullName evidence="8">Carboxypeptidase regulatory-like domain-containing protein</fullName>
    </submittedName>
</protein>
<keyword evidence="2" id="KW-0813">Transport</keyword>
<dbReference type="EMBL" id="BAABFT010000001">
    <property type="protein sequence ID" value="GAA4310604.1"/>
    <property type="molecule type" value="Genomic_DNA"/>
</dbReference>
<keyword evidence="3" id="KW-1134">Transmembrane beta strand</keyword>
<evidence type="ECO:0000313" key="8">
    <source>
        <dbReference type="EMBL" id="GAA4310604.1"/>
    </source>
</evidence>
<reference evidence="9" key="1">
    <citation type="journal article" date="2019" name="Int. J. Syst. Evol. Microbiol.">
        <title>The Global Catalogue of Microorganisms (GCM) 10K type strain sequencing project: providing services to taxonomists for standard genome sequencing and annotation.</title>
        <authorList>
            <consortium name="The Broad Institute Genomics Platform"/>
            <consortium name="The Broad Institute Genome Sequencing Center for Infectious Disease"/>
            <person name="Wu L."/>
            <person name="Ma J."/>
        </authorList>
    </citation>
    <scope>NUCLEOTIDE SEQUENCE [LARGE SCALE GENOMIC DNA]</scope>
    <source>
        <strain evidence="9">JCM 17705</strain>
    </source>
</reference>
<name>A0ABP8FTB5_9SPHI</name>
<comment type="caution">
    <text evidence="8">The sequence shown here is derived from an EMBL/GenBank/DDBJ whole genome shotgun (WGS) entry which is preliminary data.</text>
</comment>
<dbReference type="PANTHER" id="PTHR30069:SF46">
    <property type="entry name" value="OAR PROTEIN"/>
    <property type="match status" value="1"/>
</dbReference>
<dbReference type="Gene3D" id="2.60.40.1120">
    <property type="entry name" value="Carboxypeptidase-like, regulatory domain"/>
    <property type="match status" value="1"/>
</dbReference>
<evidence type="ECO:0000256" key="5">
    <source>
        <dbReference type="ARBA" id="ARBA00023136"/>
    </source>
</evidence>
<evidence type="ECO:0000313" key="9">
    <source>
        <dbReference type="Proteomes" id="UP001500582"/>
    </source>
</evidence>
<dbReference type="InterPro" id="IPR039426">
    <property type="entry name" value="TonB-dep_rcpt-like"/>
</dbReference>
<dbReference type="Proteomes" id="UP001500582">
    <property type="component" value="Unassembled WGS sequence"/>
</dbReference>
<proteinExistence type="predicted"/>
<evidence type="ECO:0000256" key="3">
    <source>
        <dbReference type="ARBA" id="ARBA00022452"/>
    </source>
</evidence>
<gene>
    <name evidence="8" type="ORF">GCM10023149_05340</name>
</gene>
<organism evidence="8 9">
    <name type="scientific">Mucilaginibacter gynuensis</name>
    <dbReference type="NCBI Taxonomy" id="1302236"/>
    <lineage>
        <taxon>Bacteria</taxon>
        <taxon>Pseudomonadati</taxon>
        <taxon>Bacteroidota</taxon>
        <taxon>Sphingobacteriia</taxon>
        <taxon>Sphingobacteriales</taxon>
        <taxon>Sphingobacteriaceae</taxon>
        <taxon>Mucilaginibacter</taxon>
    </lineage>
</organism>
<evidence type="ECO:0000256" key="6">
    <source>
        <dbReference type="ARBA" id="ARBA00023237"/>
    </source>
</evidence>
<feature type="domain" description="TonB-dependent transporter Oar-like beta-barrel" evidence="7">
    <location>
        <begin position="224"/>
        <end position="1014"/>
    </location>
</feature>
<dbReference type="InterPro" id="IPR057601">
    <property type="entry name" value="Oar-like_b-barrel"/>
</dbReference>
<evidence type="ECO:0000259" key="7">
    <source>
        <dbReference type="Pfam" id="PF25183"/>
    </source>
</evidence>
<keyword evidence="6" id="KW-0998">Cell outer membrane</keyword>